<feature type="compositionally biased region" description="Polar residues" evidence="1">
    <location>
        <begin position="90"/>
        <end position="103"/>
    </location>
</feature>
<accession>A0A545V704</accession>
<sequence>MSDSDRPDWVPLIDLATSGDFENFIKGAILLLTGPDSTVAGGIVLGLLAFCVLGAIVVSLIFLVGFLRKRAAACYHKRRRHLQIWRRGSSASDSSQFELQSVHGSAPPEEGRKLHWRDKILKKLSAKSGAAGKTDESSQPPPYESVIQPPRPAVMTNHDRYIGNMV</sequence>
<dbReference type="Proteomes" id="UP000315783">
    <property type="component" value="Unassembled WGS sequence"/>
</dbReference>
<feature type="region of interest" description="Disordered" evidence="1">
    <location>
        <begin position="124"/>
        <end position="157"/>
    </location>
</feature>
<proteinExistence type="predicted"/>
<keyword evidence="2" id="KW-0812">Transmembrane</keyword>
<organism evidence="3 4">
    <name type="scientific">Cordyceps javanica</name>
    <dbReference type="NCBI Taxonomy" id="43265"/>
    <lineage>
        <taxon>Eukaryota</taxon>
        <taxon>Fungi</taxon>
        <taxon>Dikarya</taxon>
        <taxon>Ascomycota</taxon>
        <taxon>Pezizomycotina</taxon>
        <taxon>Sordariomycetes</taxon>
        <taxon>Hypocreomycetidae</taxon>
        <taxon>Hypocreales</taxon>
        <taxon>Cordycipitaceae</taxon>
        <taxon>Cordyceps</taxon>
    </lineage>
</organism>
<comment type="caution">
    <text evidence="3">The sequence shown here is derived from an EMBL/GenBank/DDBJ whole genome shotgun (WGS) entry which is preliminary data.</text>
</comment>
<evidence type="ECO:0000256" key="1">
    <source>
        <dbReference type="SAM" id="MobiDB-lite"/>
    </source>
</evidence>
<reference evidence="3 4" key="1">
    <citation type="journal article" date="2019" name="Appl. Microbiol. Biotechnol.">
        <title>Genome sequence of Isaria javanica and comparative genome analysis insights into family S53 peptidase evolution in fungal entomopathogens.</title>
        <authorList>
            <person name="Lin R."/>
            <person name="Zhang X."/>
            <person name="Xin B."/>
            <person name="Zou M."/>
            <person name="Gao Y."/>
            <person name="Qin F."/>
            <person name="Hu Q."/>
            <person name="Xie B."/>
            <person name="Cheng X."/>
        </authorList>
    </citation>
    <scope>NUCLEOTIDE SEQUENCE [LARGE SCALE GENOMIC DNA]</scope>
    <source>
        <strain evidence="3 4">IJ1G</strain>
    </source>
</reference>
<evidence type="ECO:0000313" key="3">
    <source>
        <dbReference type="EMBL" id="TQV97499.1"/>
    </source>
</evidence>
<dbReference type="EMBL" id="SPUK01000004">
    <property type="protein sequence ID" value="TQV97499.1"/>
    <property type="molecule type" value="Genomic_DNA"/>
</dbReference>
<dbReference type="AlphaFoldDB" id="A0A545V704"/>
<protein>
    <submittedName>
        <fullName evidence="3">Uncharacterized protein</fullName>
    </submittedName>
</protein>
<keyword evidence="4" id="KW-1185">Reference proteome</keyword>
<gene>
    <name evidence="3" type="ORF">IF1G_03242</name>
</gene>
<evidence type="ECO:0000256" key="2">
    <source>
        <dbReference type="SAM" id="Phobius"/>
    </source>
</evidence>
<name>A0A545V704_9HYPO</name>
<feature type="transmembrane region" description="Helical" evidence="2">
    <location>
        <begin position="39"/>
        <end position="67"/>
    </location>
</feature>
<evidence type="ECO:0000313" key="4">
    <source>
        <dbReference type="Proteomes" id="UP000315783"/>
    </source>
</evidence>
<keyword evidence="2" id="KW-1133">Transmembrane helix</keyword>
<keyword evidence="2" id="KW-0472">Membrane</keyword>
<feature type="region of interest" description="Disordered" evidence="1">
    <location>
        <begin position="90"/>
        <end position="110"/>
    </location>
</feature>